<dbReference type="RefSeq" id="WP_254089213.1">
    <property type="nucleotide sequence ID" value="NZ_JAHESC010000005.1"/>
</dbReference>
<evidence type="ECO:0000313" key="3">
    <source>
        <dbReference type="Proteomes" id="UP001319180"/>
    </source>
</evidence>
<reference evidence="2 3" key="1">
    <citation type="submission" date="2021-05" db="EMBL/GenBank/DDBJ databases">
        <title>A Polyphasic approach of four new species of the genus Ohtaekwangia: Ohtaekwangia histidinii sp. nov., Ohtaekwangia cretensis sp. nov., Ohtaekwangia indiensis sp. nov., Ohtaekwangia reichenbachii sp. nov. from diverse environment.</title>
        <authorList>
            <person name="Octaviana S."/>
        </authorList>
    </citation>
    <scope>NUCLEOTIDE SEQUENCE [LARGE SCALE GENOMIC DNA]</scope>
    <source>
        <strain evidence="2 3">PWU37</strain>
    </source>
</reference>
<proteinExistence type="predicted"/>
<comment type="caution">
    <text evidence="2">The sequence shown here is derived from an EMBL/GenBank/DDBJ whole genome shotgun (WGS) entry which is preliminary data.</text>
</comment>
<accession>A0AAP2D5W1</accession>
<keyword evidence="1" id="KW-0732">Signal</keyword>
<gene>
    <name evidence="2" type="ORF">KK078_05320</name>
</gene>
<dbReference type="Proteomes" id="UP001319180">
    <property type="component" value="Unassembled WGS sequence"/>
</dbReference>
<organism evidence="2 3">
    <name type="scientific">Dawidia soli</name>
    <dbReference type="NCBI Taxonomy" id="2782352"/>
    <lineage>
        <taxon>Bacteria</taxon>
        <taxon>Pseudomonadati</taxon>
        <taxon>Bacteroidota</taxon>
        <taxon>Cytophagia</taxon>
        <taxon>Cytophagales</taxon>
        <taxon>Chryseotaleaceae</taxon>
        <taxon>Dawidia</taxon>
    </lineage>
</organism>
<name>A0AAP2D5W1_9BACT</name>
<sequence length="361" mass="39923">MKNTFILVLLCITTIVRAHVAQDTLKPSPFAVSGYIEAYYLYDFNQPGSNTRPPFVYAYNRHNEVNINLGFIRGAYTTENVRANLAIMTGTYANANLAAEPGVLKNIYEANAGVRLSSTRNLWVDAGIFSSHIGFESAVGKDCWSLTRSIMAENSPYYEAGAKISYTTDNGKWFVSGLILNGWQRIQRVDGNSLPSFGTQVTFKPSDKVTLNSSSFVGTDKPDSARQMRYFHDFYGIFQVSKNVGITVGFDYGVEEKSPETSSTNPWISPIILAKFTVSDKLALAVRGEYYHDAHGVIIATGTPNGFKTAGVSANFDYQLNANALWRVEVRHFTSKDAIFEDDNDVSKNNTFVTTALAISF</sequence>
<feature type="chain" id="PRO_5042882127" evidence="1">
    <location>
        <begin position="19"/>
        <end position="361"/>
    </location>
</feature>
<dbReference type="AlphaFoldDB" id="A0AAP2D5W1"/>
<feature type="signal peptide" evidence="1">
    <location>
        <begin position="1"/>
        <end position="18"/>
    </location>
</feature>
<protein>
    <submittedName>
        <fullName evidence="2">Outer membrane beta-barrel protein</fullName>
    </submittedName>
</protein>
<evidence type="ECO:0000256" key="1">
    <source>
        <dbReference type="SAM" id="SignalP"/>
    </source>
</evidence>
<dbReference type="EMBL" id="JAHESC010000005">
    <property type="protein sequence ID" value="MBT1685963.1"/>
    <property type="molecule type" value="Genomic_DNA"/>
</dbReference>
<dbReference type="Pfam" id="PF07642">
    <property type="entry name" value="BBP2"/>
    <property type="match status" value="1"/>
</dbReference>
<evidence type="ECO:0000313" key="2">
    <source>
        <dbReference type="EMBL" id="MBT1685963.1"/>
    </source>
</evidence>
<dbReference type="InterPro" id="IPR011486">
    <property type="entry name" value="BBP2"/>
</dbReference>
<keyword evidence="3" id="KW-1185">Reference proteome</keyword>